<feature type="compositionally biased region" description="Basic and acidic residues" evidence="1">
    <location>
        <begin position="140"/>
        <end position="151"/>
    </location>
</feature>
<dbReference type="EMBL" id="JAWRVI010000270">
    <property type="protein sequence ID" value="KAK4069656.1"/>
    <property type="molecule type" value="Genomic_DNA"/>
</dbReference>
<dbReference type="Proteomes" id="UP001287286">
    <property type="component" value="Unassembled WGS sequence"/>
</dbReference>
<organism evidence="2 3">
    <name type="scientific">Purpureocillium lilacinum</name>
    <name type="common">Paecilomyces lilacinus</name>
    <dbReference type="NCBI Taxonomy" id="33203"/>
    <lineage>
        <taxon>Eukaryota</taxon>
        <taxon>Fungi</taxon>
        <taxon>Dikarya</taxon>
        <taxon>Ascomycota</taxon>
        <taxon>Pezizomycotina</taxon>
        <taxon>Sordariomycetes</taxon>
        <taxon>Hypocreomycetidae</taxon>
        <taxon>Hypocreales</taxon>
        <taxon>Ophiocordycipitaceae</taxon>
        <taxon>Purpureocillium</taxon>
    </lineage>
</organism>
<keyword evidence="3" id="KW-1185">Reference proteome</keyword>
<feature type="compositionally biased region" description="Low complexity" evidence="1">
    <location>
        <begin position="153"/>
        <end position="165"/>
    </location>
</feature>
<proteinExistence type="predicted"/>
<protein>
    <submittedName>
        <fullName evidence="2">Uncharacterized protein</fullName>
    </submittedName>
</protein>
<evidence type="ECO:0000256" key="1">
    <source>
        <dbReference type="SAM" id="MobiDB-lite"/>
    </source>
</evidence>
<accession>A0ABR0BDE4</accession>
<comment type="caution">
    <text evidence="2">The sequence shown here is derived from an EMBL/GenBank/DDBJ whole genome shotgun (WGS) entry which is preliminary data.</text>
</comment>
<feature type="region of interest" description="Disordered" evidence="1">
    <location>
        <begin position="134"/>
        <end position="165"/>
    </location>
</feature>
<evidence type="ECO:0000313" key="3">
    <source>
        <dbReference type="Proteomes" id="UP001287286"/>
    </source>
</evidence>
<reference evidence="2 3" key="1">
    <citation type="journal article" date="2024" name="Microbiol. Resour. Announc.">
        <title>Genome annotations for the ascomycete fungi Trichoderma harzianum, Trichoderma aggressivum, and Purpureocillium lilacinum.</title>
        <authorList>
            <person name="Beijen E.P.W."/>
            <person name="Ohm R.A."/>
        </authorList>
    </citation>
    <scope>NUCLEOTIDE SEQUENCE [LARGE SCALE GENOMIC DNA]</scope>
    <source>
        <strain evidence="2 3">CBS 150709</strain>
    </source>
</reference>
<evidence type="ECO:0000313" key="2">
    <source>
        <dbReference type="EMBL" id="KAK4069656.1"/>
    </source>
</evidence>
<gene>
    <name evidence="2" type="ORF">Purlil1_13660</name>
</gene>
<name>A0ABR0BDE4_PURLI</name>
<sequence>MPRGSPLTLDTAWGRLLQTAQTVYGKECLNYVEEQQASQAAEILATEQTSPKRCEYRSFLYGVLAKSGPGLVLVTAIALGQARVFNMANSIRVGIIKRLPEKGNNGVFSSDTLDALSARIDDRLGLAPRSYAKRMRATQKRVDQSTHRDQRQSSSSANNASSSDSHASQANLQRFLSLSFQVCYSLRLIETLINGAGRMLEFTRGGLPEGTPKGVSYLSEHIGPGPAKFRIQVSRTVISELGATDDNGFHAPHSQVARLFACDSFATSTFYPVCNTVCYTSTPVRPGLHIIWDSRGDSLCFVAFLRSKQHETLRLCSLVQLLRYLDVLHKGIMYKDTSLGQREKPNSNLVRVVTRNKFCAAWKHNSTGTGHGLAKLVHREIHYDGHSTVAIVAEPAEVDCQNNHRTQLATSRNICFSSLMPVTSTPLILESPYRDGYPMVSGVVTQPRWHLGSSQRRWLGGSIPWSSYTDRPDLKSSEAATWDAEEKSKLVTKAVVAHGATSVRHNVGPEARDMRATG</sequence>